<evidence type="ECO:0000313" key="2">
    <source>
        <dbReference type="Proteomes" id="UP001295794"/>
    </source>
</evidence>
<reference evidence="1" key="1">
    <citation type="submission" date="2023-11" db="EMBL/GenBank/DDBJ databases">
        <authorList>
            <person name="De Vega J J."/>
            <person name="De Vega J J."/>
        </authorList>
    </citation>
    <scope>NUCLEOTIDE SEQUENCE</scope>
</reference>
<dbReference type="EMBL" id="CAVNYO010000405">
    <property type="protein sequence ID" value="CAK5276135.1"/>
    <property type="molecule type" value="Genomic_DNA"/>
</dbReference>
<dbReference type="Proteomes" id="UP001295794">
    <property type="component" value="Unassembled WGS sequence"/>
</dbReference>
<accession>A0AAD2HIZ3</accession>
<protein>
    <submittedName>
        <fullName evidence="1">Uncharacterized protein</fullName>
    </submittedName>
</protein>
<gene>
    <name evidence="1" type="ORF">MYCIT1_LOCUS24255</name>
</gene>
<evidence type="ECO:0000313" key="1">
    <source>
        <dbReference type="EMBL" id="CAK5276135.1"/>
    </source>
</evidence>
<proteinExistence type="predicted"/>
<dbReference type="AlphaFoldDB" id="A0AAD2HIZ3"/>
<organism evidence="1 2">
    <name type="scientific">Mycena citricolor</name>
    <dbReference type="NCBI Taxonomy" id="2018698"/>
    <lineage>
        <taxon>Eukaryota</taxon>
        <taxon>Fungi</taxon>
        <taxon>Dikarya</taxon>
        <taxon>Basidiomycota</taxon>
        <taxon>Agaricomycotina</taxon>
        <taxon>Agaricomycetes</taxon>
        <taxon>Agaricomycetidae</taxon>
        <taxon>Agaricales</taxon>
        <taxon>Marasmiineae</taxon>
        <taxon>Mycenaceae</taxon>
        <taxon>Mycena</taxon>
    </lineage>
</organism>
<sequence length="145" mass="16621">MRCPVLPKSLLRVIEMKLFVGQRHSLGRERRLEVTHDRVQVRYRRVVGQLIRVMPHSTRDFIALEDLDSVEARFEMLYVAGAPNTRPDDGHPTDWPFEFAATWVPASDMSTTDERTERIMATVQTAYRPTAIKAGISACGPELRR</sequence>
<comment type="caution">
    <text evidence="1">The sequence shown here is derived from an EMBL/GenBank/DDBJ whole genome shotgun (WGS) entry which is preliminary data.</text>
</comment>
<name>A0AAD2HIZ3_9AGAR</name>
<keyword evidence="2" id="KW-1185">Reference proteome</keyword>